<name>A0ABY9EZB5_9PSED</name>
<dbReference type="EMBL" id="CP117454">
    <property type="protein sequence ID" value="WLG85675.1"/>
    <property type="molecule type" value="Genomic_DNA"/>
</dbReference>
<dbReference type="RefSeq" id="WP_305448173.1">
    <property type="nucleotide sequence ID" value="NZ_CP117454.1"/>
</dbReference>
<organism evidence="2 3">
    <name type="scientific">Pseudomonas cucumis</name>
    <dbReference type="NCBI Taxonomy" id="2954082"/>
    <lineage>
        <taxon>Bacteria</taxon>
        <taxon>Pseudomonadati</taxon>
        <taxon>Pseudomonadota</taxon>
        <taxon>Gammaproteobacteria</taxon>
        <taxon>Pseudomonadales</taxon>
        <taxon>Pseudomonadaceae</taxon>
        <taxon>Pseudomonas</taxon>
    </lineage>
</organism>
<reference evidence="2 3" key="1">
    <citation type="submission" date="2023-02" db="EMBL/GenBank/DDBJ databases">
        <title>Evolution of Hrp T3SS in non-pathogenic Pseudomonas fluorescens.</title>
        <authorList>
            <person name="Liao K."/>
            <person name="Wei H."/>
            <person name="Gu Y."/>
        </authorList>
    </citation>
    <scope>NUCLEOTIDE SEQUENCE [LARGE SCALE GENOMIC DNA]</scope>
    <source>
        <strain evidence="2 3">FP1935</strain>
    </source>
</reference>
<gene>
    <name evidence="2" type="ORF">PSH97_03870</name>
</gene>
<dbReference type="SUPFAM" id="SSF51197">
    <property type="entry name" value="Clavaminate synthase-like"/>
    <property type="match status" value="1"/>
</dbReference>
<dbReference type="PANTHER" id="PTHR20883">
    <property type="entry name" value="PHYTANOYL-COA DIOXYGENASE DOMAIN CONTAINING 1"/>
    <property type="match status" value="1"/>
</dbReference>
<comment type="cofactor">
    <cofactor evidence="1">
        <name>Fe(2+)</name>
        <dbReference type="ChEBI" id="CHEBI:29033"/>
    </cofactor>
</comment>
<dbReference type="InterPro" id="IPR008775">
    <property type="entry name" value="Phytyl_CoA_dOase-like"/>
</dbReference>
<proteinExistence type="predicted"/>
<keyword evidence="2" id="KW-0223">Dioxygenase</keyword>
<sequence length="276" mass="31141">MSYLNKDLALSKQEYWQKGYTVLPGLFDAKQIEYMRQECGRLWRLPSLGDDLNLRTEFRRGPDNDYVLDRLDPVIDMSSILAGAAMYSPLLEAVDTLLGGESELLKCKLIRKDPGTKGYAVHQDFLYWKWLDIKPDQLCSVAINLFDSGENSGGIAFYPAQHQALIPGPAGNETGDCDIARIDTSVTEVPLLAAGDVIIFHSLTPHFSGPNLSDRSRTILLPSYCLTDKPGLYEKYYTREIIRRCEDMIGFERYLAQLSGFQRALLSRETVLIQSE</sequence>
<protein>
    <submittedName>
        <fullName evidence="2">Phytanoyl-CoA dioxygenase family protein</fullName>
    </submittedName>
</protein>
<keyword evidence="3" id="KW-1185">Reference proteome</keyword>
<evidence type="ECO:0000256" key="1">
    <source>
        <dbReference type="ARBA" id="ARBA00001954"/>
    </source>
</evidence>
<keyword evidence="2" id="KW-0560">Oxidoreductase</keyword>
<evidence type="ECO:0000313" key="3">
    <source>
        <dbReference type="Proteomes" id="UP001239418"/>
    </source>
</evidence>
<dbReference type="Gene3D" id="2.60.120.620">
    <property type="entry name" value="q2cbj1_9rhob like domain"/>
    <property type="match status" value="1"/>
</dbReference>
<dbReference type="Proteomes" id="UP001239418">
    <property type="component" value="Chromosome"/>
</dbReference>
<dbReference type="Pfam" id="PF05721">
    <property type="entry name" value="PhyH"/>
    <property type="match status" value="1"/>
</dbReference>
<dbReference type="PANTHER" id="PTHR20883:SF48">
    <property type="entry name" value="ECTOINE DIOXYGENASE"/>
    <property type="match status" value="1"/>
</dbReference>
<dbReference type="GO" id="GO:0051213">
    <property type="term" value="F:dioxygenase activity"/>
    <property type="evidence" value="ECO:0007669"/>
    <property type="project" value="UniProtKB-KW"/>
</dbReference>
<accession>A0ABY9EZB5</accession>
<evidence type="ECO:0000313" key="2">
    <source>
        <dbReference type="EMBL" id="WLG85675.1"/>
    </source>
</evidence>